<dbReference type="NCBIfam" id="TIGR00125">
    <property type="entry name" value="cyt_tran_rel"/>
    <property type="match status" value="1"/>
</dbReference>
<dbReference type="STRING" id="1301915.JH146_1277"/>
<evidence type="ECO:0000256" key="1">
    <source>
        <dbReference type="ARBA" id="ARBA00022884"/>
    </source>
</evidence>
<dbReference type="InterPro" id="IPR032266">
    <property type="entry name" value="HIGH_NTase1_ass"/>
</dbReference>
<accession>A0A076LKJ1</accession>
<proteinExistence type="predicted"/>
<dbReference type="Pfam" id="PF16581">
    <property type="entry name" value="HIGH_NTase1_ass"/>
    <property type="match status" value="1"/>
</dbReference>
<dbReference type="Pfam" id="PF05636">
    <property type="entry name" value="HIGH_NTase1"/>
    <property type="match status" value="1"/>
</dbReference>
<name>A0A076LKJ1_9EURY</name>
<protein>
    <submittedName>
        <fullName evidence="3">Cytidyltransferase-related domain protein</fullName>
    </submittedName>
</protein>
<dbReference type="HOGENOM" id="CLU_777585_0_0_2"/>
<dbReference type="Gene3D" id="1.20.58.620">
    <property type="match status" value="1"/>
</dbReference>
<dbReference type="GO" id="GO:0016740">
    <property type="term" value="F:transferase activity"/>
    <property type="evidence" value="ECO:0007669"/>
    <property type="project" value="UniProtKB-KW"/>
</dbReference>
<feature type="domain" description="Putative cytidyltransferase-related C-terminal region" evidence="2">
    <location>
        <begin position="144"/>
        <end position="345"/>
    </location>
</feature>
<dbReference type="KEGG" id="mjh:JH146_1277"/>
<dbReference type="AlphaFoldDB" id="A0A076LKJ1"/>
<gene>
    <name evidence="3" type="ORF">JH146_1277</name>
</gene>
<organism evidence="3 4">
    <name type="scientific">Methanocaldococcus bathoardescens</name>
    <dbReference type="NCBI Taxonomy" id="1301915"/>
    <lineage>
        <taxon>Archaea</taxon>
        <taxon>Methanobacteriati</taxon>
        <taxon>Methanobacteriota</taxon>
        <taxon>Methanomada group</taxon>
        <taxon>Methanococci</taxon>
        <taxon>Methanococcales</taxon>
        <taxon>Methanocaldococcaceae</taxon>
        <taxon>Methanocaldococcus</taxon>
    </lineage>
</organism>
<dbReference type="InterPro" id="IPR004821">
    <property type="entry name" value="Cyt_trans-like"/>
</dbReference>
<evidence type="ECO:0000313" key="3">
    <source>
        <dbReference type="EMBL" id="AIJ06119.1"/>
    </source>
</evidence>
<keyword evidence="3" id="KW-0808">Transferase</keyword>
<reference evidence="3 4" key="1">
    <citation type="journal article" date="2015" name="Int. J. Syst. Evol. Microbiol.">
        <title>M ethanocaldococcus bathoardescens sp. nov., a hyperthermophilic methanogen isolated from a volcanically active deep-sea hydrothermal vent.</title>
        <authorList>
            <person name="Stewart L.C."/>
            <person name="Jung J.H."/>
            <person name="Kim Y.T."/>
            <person name="Kwon S.W."/>
            <person name="Park C.S."/>
            <person name="Holden J.F."/>
        </authorList>
    </citation>
    <scope>NUCLEOTIDE SEQUENCE [LARGE SCALE GENOMIC DNA]</scope>
    <source>
        <strain evidence="3 4">JH146</strain>
    </source>
</reference>
<dbReference type="Gene3D" id="3.40.50.620">
    <property type="entry name" value="HUPs"/>
    <property type="match status" value="1"/>
</dbReference>
<evidence type="ECO:0000259" key="2">
    <source>
        <dbReference type="Pfam" id="PF16581"/>
    </source>
</evidence>
<sequence>MDLNLKNFLKDREEIIRDAERKDEKSFEDFKKIVEEIKERENKDKIVCDFTEYNPLHKGHKYALERGKEHGIFISVLPGPLERSGRGIPYFLNRYIRAEMAIKAGADIVVEGPPMGIMGSGQYMRCLIKMFYNLGAEVIPRGYIPEETMEKVINCINNGYHIQVKPYKICCIETGEILGEKLNIDNYVIASMSQMIYKLNKEGLRFNPKFVFVRRLEGISGTKIREAIFSGKFEEVKNMLPETTLNILKELYDSGKLNELILKRFEDRILETANEFDLYKYLPNNVAEILEKRRPFNNIEEIKNSLPYGFSRHFKERILSKLEARIPNETLSKYINNYPAKIKILAVRDDNRDD</sequence>
<dbReference type="InterPro" id="IPR008513">
    <property type="entry name" value="tRNA(Met)_cyd_acetate_ligase"/>
</dbReference>
<keyword evidence="4" id="KW-1185">Reference proteome</keyword>
<dbReference type="PANTHER" id="PTHR37825">
    <property type="entry name" value="TRNA(MET) CYTIDINE ACETATE LIGASE"/>
    <property type="match status" value="1"/>
</dbReference>
<dbReference type="Proteomes" id="UP000028781">
    <property type="component" value="Chromosome"/>
</dbReference>
<evidence type="ECO:0000313" key="4">
    <source>
        <dbReference type="Proteomes" id="UP000028781"/>
    </source>
</evidence>
<dbReference type="InterPro" id="IPR014729">
    <property type="entry name" value="Rossmann-like_a/b/a_fold"/>
</dbReference>
<dbReference type="GO" id="GO:0003723">
    <property type="term" value="F:RNA binding"/>
    <property type="evidence" value="ECO:0007669"/>
    <property type="project" value="UniProtKB-KW"/>
</dbReference>
<keyword evidence="1" id="KW-0694">RNA-binding</keyword>
<dbReference type="PANTHER" id="PTHR37825:SF1">
    <property type="entry name" value="TRNA(MET) CYTIDINE ACETATE LIGASE"/>
    <property type="match status" value="1"/>
</dbReference>
<dbReference type="EMBL" id="CP009149">
    <property type="protein sequence ID" value="AIJ06119.1"/>
    <property type="molecule type" value="Genomic_DNA"/>
</dbReference>
<dbReference type="SUPFAM" id="SSF52374">
    <property type="entry name" value="Nucleotidylyl transferase"/>
    <property type="match status" value="1"/>
</dbReference>